<name>A0A814FDG7_9BILA</name>
<dbReference type="EMBL" id="CAJNOT010000436">
    <property type="protein sequence ID" value="CAF0981358.1"/>
    <property type="molecule type" value="Genomic_DNA"/>
</dbReference>
<feature type="transmembrane region" description="Helical" evidence="1">
    <location>
        <begin position="139"/>
        <end position="158"/>
    </location>
</feature>
<keyword evidence="1" id="KW-1133">Transmembrane helix</keyword>
<evidence type="ECO:0000313" key="2">
    <source>
        <dbReference type="EMBL" id="CAF0981358.1"/>
    </source>
</evidence>
<protein>
    <submittedName>
        <fullName evidence="2">Uncharacterized protein</fullName>
    </submittedName>
</protein>
<keyword evidence="1" id="KW-0812">Transmembrane</keyword>
<dbReference type="AlphaFoldDB" id="A0A814FDG7"/>
<dbReference type="PANTHER" id="PTHR11819:SF195">
    <property type="entry name" value="SODIUM_GLUCOSE COTRANSPORTER 4"/>
    <property type="match status" value="1"/>
</dbReference>
<accession>A0A814FDG7</accession>
<reference evidence="2" key="1">
    <citation type="submission" date="2021-02" db="EMBL/GenBank/DDBJ databases">
        <authorList>
            <person name="Nowell W R."/>
        </authorList>
    </citation>
    <scope>NUCLEOTIDE SEQUENCE</scope>
</reference>
<gene>
    <name evidence="2" type="ORF">ZHD862_LOCUS11519</name>
</gene>
<proteinExistence type="predicted"/>
<feature type="transmembrane region" description="Helical" evidence="1">
    <location>
        <begin position="6"/>
        <end position="24"/>
    </location>
</feature>
<evidence type="ECO:0000313" key="3">
    <source>
        <dbReference type="Proteomes" id="UP000663864"/>
    </source>
</evidence>
<dbReference type="PANTHER" id="PTHR11819">
    <property type="entry name" value="SOLUTE CARRIER FAMILY 5"/>
    <property type="match status" value="1"/>
</dbReference>
<dbReference type="GO" id="GO:0005412">
    <property type="term" value="F:D-glucose:sodium symporter activity"/>
    <property type="evidence" value="ECO:0007669"/>
    <property type="project" value="TreeGrafter"/>
</dbReference>
<dbReference type="GO" id="GO:0005886">
    <property type="term" value="C:plasma membrane"/>
    <property type="evidence" value="ECO:0007669"/>
    <property type="project" value="TreeGrafter"/>
</dbReference>
<organism evidence="2 3">
    <name type="scientific">Rotaria sordida</name>
    <dbReference type="NCBI Taxonomy" id="392033"/>
    <lineage>
        <taxon>Eukaryota</taxon>
        <taxon>Metazoa</taxon>
        <taxon>Spiralia</taxon>
        <taxon>Gnathifera</taxon>
        <taxon>Rotifera</taxon>
        <taxon>Eurotatoria</taxon>
        <taxon>Bdelloidea</taxon>
        <taxon>Philodinida</taxon>
        <taxon>Philodinidae</taxon>
        <taxon>Rotaria</taxon>
    </lineage>
</organism>
<dbReference type="Proteomes" id="UP000663864">
    <property type="component" value="Unassembled WGS sequence"/>
</dbReference>
<feature type="non-terminal residue" evidence="2">
    <location>
        <position position="1"/>
    </location>
</feature>
<evidence type="ECO:0000256" key="1">
    <source>
        <dbReference type="SAM" id="Phobius"/>
    </source>
</evidence>
<comment type="caution">
    <text evidence="2">The sequence shown here is derived from an EMBL/GenBank/DDBJ whole genome shotgun (WGS) entry which is preliminary data.</text>
</comment>
<keyword evidence="1" id="KW-0472">Membrane</keyword>
<sequence length="170" mass="19912">HFLYFAILLFVLTCLITITISLLTRPIPDQCLHGLNIFDLKNPLKPTPIPTKSGCWHKADTSFEDTNIQINSPFQSRNTPEHRFSILYPDPTNKNIKYYFKLIFSWICGVEHIDDRNNQTNANEIIPPLIIENLFWKRICNLNGVIILGFCAFLWAFFTDYRIDKMYKNP</sequence>